<dbReference type="Proteomes" id="UP001162156">
    <property type="component" value="Unassembled WGS sequence"/>
</dbReference>
<keyword evidence="1" id="KW-0812">Transmembrane</keyword>
<dbReference type="EMBL" id="JANEYF010003120">
    <property type="protein sequence ID" value="KAJ8939092.1"/>
    <property type="molecule type" value="Genomic_DNA"/>
</dbReference>
<feature type="transmembrane region" description="Helical" evidence="1">
    <location>
        <begin position="31"/>
        <end position="50"/>
    </location>
</feature>
<comment type="caution">
    <text evidence="2">The sequence shown here is derived from an EMBL/GenBank/DDBJ whole genome shotgun (WGS) entry which is preliminary data.</text>
</comment>
<sequence>MTSFCWDSLFDVTLTERLQITSGLYHFTADLLNHVTTIFAFAITVLNLIISCFDPTIAKYAVFEPPNLSSIDAGV</sequence>
<evidence type="ECO:0000256" key="1">
    <source>
        <dbReference type="SAM" id="Phobius"/>
    </source>
</evidence>
<evidence type="ECO:0000313" key="3">
    <source>
        <dbReference type="Proteomes" id="UP001162156"/>
    </source>
</evidence>
<proteinExistence type="predicted"/>
<reference evidence="2" key="1">
    <citation type="journal article" date="2023" name="Insect Mol. Biol.">
        <title>Genome sequencing provides insights into the evolution of gene families encoding plant cell wall-degrading enzymes in longhorned beetles.</title>
        <authorList>
            <person name="Shin N.R."/>
            <person name="Okamura Y."/>
            <person name="Kirsch R."/>
            <person name="Pauchet Y."/>
        </authorList>
    </citation>
    <scope>NUCLEOTIDE SEQUENCE</scope>
    <source>
        <strain evidence="2">RBIC_L_NR</strain>
    </source>
</reference>
<keyword evidence="3" id="KW-1185">Reference proteome</keyword>
<protein>
    <submittedName>
        <fullName evidence="2">Uncharacterized protein</fullName>
    </submittedName>
</protein>
<organism evidence="2 3">
    <name type="scientific">Rhamnusium bicolor</name>
    <dbReference type="NCBI Taxonomy" id="1586634"/>
    <lineage>
        <taxon>Eukaryota</taxon>
        <taxon>Metazoa</taxon>
        <taxon>Ecdysozoa</taxon>
        <taxon>Arthropoda</taxon>
        <taxon>Hexapoda</taxon>
        <taxon>Insecta</taxon>
        <taxon>Pterygota</taxon>
        <taxon>Neoptera</taxon>
        <taxon>Endopterygota</taxon>
        <taxon>Coleoptera</taxon>
        <taxon>Polyphaga</taxon>
        <taxon>Cucujiformia</taxon>
        <taxon>Chrysomeloidea</taxon>
        <taxon>Cerambycidae</taxon>
        <taxon>Lepturinae</taxon>
        <taxon>Rhagiini</taxon>
        <taxon>Rhamnusium</taxon>
    </lineage>
</organism>
<keyword evidence="1" id="KW-1133">Transmembrane helix</keyword>
<accession>A0AAV8XM31</accession>
<gene>
    <name evidence="2" type="ORF">NQ314_011246</name>
</gene>
<name>A0AAV8XM31_9CUCU</name>
<keyword evidence="1" id="KW-0472">Membrane</keyword>
<dbReference type="AlphaFoldDB" id="A0AAV8XM31"/>
<evidence type="ECO:0000313" key="2">
    <source>
        <dbReference type="EMBL" id="KAJ8939092.1"/>
    </source>
</evidence>